<evidence type="ECO:0000313" key="2">
    <source>
        <dbReference type="EMBL" id="KLO04861.1"/>
    </source>
</evidence>
<feature type="compositionally biased region" description="Acidic residues" evidence="1">
    <location>
        <begin position="760"/>
        <end position="769"/>
    </location>
</feature>
<accession>A0A0H2RJ66</accession>
<keyword evidence="3" id="KW-1185">Reference proteome</keyword>
<feature type="region of interest" description="Disordered" evidence="1">
    <location>
        <begin position="716"/>
        <end position="811"/>
    </location>
</feature>
<dbReference type="AlphaFoldDB" id="A0A0H2RJ66"/>
<evidence type="ECO:0000256" key="1">
    <source>
        <dbReference type="SAM" id="MobiDB-lite"/>
    </source>
</evidence>
<name>A0A0H2RJ66_9AGAM</name>
<dbReference type="OrthoDB" id="3183767at2759"/>
<feature type="compositionally biased region" description="Basic and acidic residues" evidence="1">
    <location>
        <begin position="405"/>
        <end position="416"/>
    </location>
</feature>
<dbReference type="InParanoid" id="A0A0H2RJ66"/>
<reference evidence="2 3" key="1">
    <citation type="submission" date="2015-04" db="EMBL/GenBank/DDBJ databases">
        <title>Complete genome sequence of Schizopora paradoxa KUC8140, a cosmopolitan wood degrader in East Asia.</title>
        <authorList>
            <consortium name="DOE Joint Genome Institute"/>
            <person name="Min B."/>
            <person name="Park H."/>
            <person name="Jang Y."/>
            <person name="Kim J.-J."/>
            <person name="Kim K.H."/>
            <person name="Pangilinan J."/>
            <person name="Lipzen A."/>
            <person name="Riley R."/>
            <person name="Grigoriev I.V."/>
            <person name="Spatafora J.W."/>
            <person name="Choi I.-G."/>
        </authorList>
    </citation>
    <scope>NUCLEOTIDE SEQUENCE [LARGE SCALE GENOMIC DNA]</scope>
    <source>
        <strain evidence="2 3">KUC8140</strain>
    </source>
</reference>
<gene>
    <name evidence="2" type="ORF">SCHPADRAFT_840114</name>
</gene>
<protein>
    <submittedName>
        <fullName evidence="2">Uncharacterized protein</fullName>
    </submittedName>
</protein>
<organism evidence="2 3">
    <name type="scientific">Schizopora paradoxa</name>
    <dbReference type="NCBI Taxonomy" id="27342"/>
    <lineage>
        <taxon>Eukaryota</taxon>
        <taxon>Fungi</taxon>
        <taxon>Dikarya</taxon>
        <taxon>Basidiomycota</taxon>
        <taxon>Agaricomycotina</taxon>
        <taxon>Agaricomycetes</taxon>
        <taxon>Hymenochaetales</taxon>
        <taxon>Schizoporaceae</taxon>
        <taxon>Schizopora</taxon>
    </lineage>
</organism>
<dbReference type="STRING" id="27342.A0A0H2RJ66"/>
<feature type="compositionally biased region" description="Acidic residues" evidence="1">
    <location>
        <begin position="778"/>
        <end position="790"/>
    </location>
</feature>
<feature type="compositionally biased region" description="Basic residues" evidence="1">
    <location>
        <begin position="395"/>
        <end position="404"/>
    </location>
</feature>
<feature type="compositionally biased region" description="Basic and acidic residues" evidence="1">
    <location>
        <begin position="750"/>
        <end position="759"/>
    </location>
</feature>
<sequence>MPSAQLLAHLRRELFHGGWDILLDEEFLQAYCYGKLILCADGITRRVFPRIFIYSADYPEKCLIGTIRDMGDHPCPRCLISKSDIHLLGSKKDAKNRKILRTDDAKRQDKITTCRKFIYEDGYVVNSKAVENILKEESWVPTKNSFSKLSARGLDVFKILVPDFMHEVEIGLHKNLLIHLVRILNSTDAPRGCVIEFDTRFASVPVFGHSTIRGFKDNTSDMQKLAARDYEDMILCIIPCFEGLLDEPDNSIILNMLYTMCQFHSIAKLQMHTEETVGRLRKVITTLGNDLRTFQLEVCVKYETFETSSEVQARGRADMRRAALRARNAAREGDTINPHDKLPQIAANASSGGRLPKRLNLNTYKLHSIVDYPDTIVRVGPLDIGSTQPGEHEHKHVKTRYRQSSKHEAQGQMAKKDVYERELRRRAHELREIGYQLPTKGKDGTITTSSSIPSRNPEDFLVHTEVAKNRKGHTALSSLLRGRETDPAFEEFMPRLRAHVLGQISGKDDVDEDMDFEAADLNRLVFVGDCLYAHPKARINYTTYDLRSDKDIVKPSSNKCYILVACGEDISEQRKNTDLPFWYAQVLGIYHAIVTHSARNVWKQRVEFLHVRWFGIDPDWKAGDKTKRLDQIGFVPCGSETEAFGFVGLSHVIRACHLIPAFAHGKTSTLLRPLEPQTDDSELEWRNYYVNKFVDRDMYMRYTGLGVGHVASNSSVLTNSVEDEDSEEELEDEDVGVEDSVPNSNDESPVTERDLRQDLSSEDEDEEPGDQVARGEEIIYEDELDEESDEGIGGGSSSGSDDEGSRSDWEE</sequence>
<feature type="compositionally biased region" description="Polar residues" evidence="1">
    <location>
        <begin position="445"/>
        <end position="454"/>
    </location>
</feature>
<dbReference type="Pfam" id="PF18759">
    <property type="entry name" value="Plavaka"/>
    <property type="match status" value="1"/>
</dbReference>
<feature type="region of interest" description="Disordered" evidence="1">
    <location>
        <begin position="385"/>
        <end position="416"/>
    </location>
</feature>
<dbReference type="Proteomes" id="UP000053477">
    <property type="component" value="Unassembled WGS sequence"/>
</dbReference>
<proteinExistence type="predicted"/>
<feature type="compositionally biased region" description="Acidic residues" evidence="1">
    <location>
        <begin position="721"/>
        <end position="737"/>
    </location>
</feature>
<evidence type="ECO:0000313" key="3">
    <source>
        <dbReference type="Proteomes" id="UP000053477"/>
    </source>
</evidence>
<dbReference type="InterPro" id="IPR041078">
    <property type="entry name" value="Plavaka"/>
</dbReference>
<dbReference type="EMBL" id="KQ086415">
    <property type="protein sequence ID" value="KLO04861.1"/>
    <property type="molecule type" value="Genomic_DNA"/>
</dbReference>
<feature type="region of interest" description="Disordered" evidence="1">
    <location>
        <begin position="438"/>
        <end position="457"/>
    </location>
</feature>